<proteinExistence type="predicted"/>
<dbReference type="SUPFAM" id="SSF64076">
    <property type="entry name" value="MTH938-like"/>
    <property type="match status" value="1"/>
</dbReference>
<dbReference type="HOGENOM" id="CLU_074390_1_2_1"/>
<evidence type="ECO:0000313" key="1">
    <source>
        <dbReference type="EMBL" id="EOR00362.1"/>
    </source>
</evidence>
<dbReference type="AlphaFoldDB" id="R9ADV2"/>
<gene>
    <name evidence="1" type="ORF">J056_000900</name>
</gene>
<dbReference type="PANTHER" id="PTHR21192">
    <property type="entry name" value="NUCLEAR PROTEIN E3-3"/>
    <property type="match status" value="1"/>
</dbReference>
<evidence type="ECO:0000313" key="2">
    <source>
        <dbReference type="Proteomes" id="UP000014064"/>
    </source>
</evidence>
<organism evidence="1 2">
    <name type="scientific">Wallemia ichthyophaga (strain EXF-994 / CBS 113033)</name>
    <dbReference type="NCBI Taxonomy" id="1299270"/>
    <lineage>
        <taxon>Eukaryota</taxon>
        <taxon>Fungi</taxon>
        <taxon>Dikarya</taxon>
        <taxon>Basidiomycota</taxon>
        <taxon>Wallemiomycotina</taxon>
        <taxon>Wallemiomycetes</taxon>
        <taxon>Wallemiales</taxon>
        <taxon>Wallemiaceae</taxon>
        <taxon>Wallemia</taxon>
    </lineage>
</organism>
<dbReference type="RefSeq" id="XP_009268803.1">
    <property type="nucleotide sequence ID" value="XM_009270528.1"/>
</dbReference>
<dbReference type="Pfam" id="PF04430">
    <property type="entry name" value="DUF498"/>
    <property type="match status" value="1"/>
</dbReference>
<keyword evidence="2" id="KW-1185">Reference proteome</keyword>
<dbReference type="Proteomes" id="UP000014064">
    <property type="component" value="Unassembled WGS sequence"/>
</dbReference>
<dbReference type="PANTHER" id="PTHR21192:SF2">
    <property type="entry name" value="NADH DEHYDROGENASE [UBIQUINONE] 1 ALPHA SUBCOMPLEX ASSEMBLY FACTOR 3"/>
    <property type="match status" value="1"/>
</dbReference>
<dbReference type="InterPro" id="IPR036748">
    <property type="entry name" value="MTH938-like_sf"/>
</dbReference>
<dbReference type="InterPro" id="IPR007523">
    <property type="entry name" value="NDUFAF3/AAMDC"/>
</dbReference>
<dbReference type="Gene3D" id="3.40.1230.10">
    <property type="entry name" value="MTH938-like"/>
    <property type="match status" value="1"/>
</dbReference>
<sequence length="169" mass="18567">MFSLLKRSAGLSNNIRTFSSTRFNKETAGALTSVLSDTDALQIQSIGKSGLTFSDGKVCKGPVIVVDNKIFLWKVPTPTMPFNWGDAIPKEAFKMFETLTPRPEILLLGTGKSMLPPPPAYTKYLNSLGIQVDIIDTKNACSTYNVLVEEDRSVAAALFPIDGYEWTKK</sequence>
<dbReference type="GeneID" id="20373852"/>
<accession>R9ADV2</accession>
<dbReference type="EMBL" id="KE007235">
    <property type="protein sequence ID" value="EOR00362.1"/>
    <property type="molecule type" value="Genomic_DNA"/>
</dbReference>
<protein>
    <submittedName>
        <fullName evidence="1">NADH dehydrogenase 1 alpha subcomplex assembly factor 3</fullName>
    </submittedName>
</protein>
<dbReference type="STRING" id="1299270.R9ADV2"/>
<dbReference type="GO" id="GO:0032981">
    <property type="term" value="P:mitochondrial respiratory chain complex I assembly"/>
    <property type="evidence" value="ECO:0007669"/>
    <property type="project" value="TreeGrafter"/>
</dbReference>
<dbReference type="KEGG" id="wic:J056_000900"/>
<dbReference type="OrthoDB" id="20681at2759"/>
<dbReference type="eggNOG" id="KOG3363">
    <property type="taxonomic scope" value="Eukaryota"/>
</dbReference>
<dbReference type="OMA" id="VMDTWNA"/>
<reference evidence="2" key="1">
    <citation type="journal article" date="2013" name="BMC Genomics">
        <title>Genome and transcriptome sequencing of the halophilic fungus Wallemia ichthyophaga: haloadaptations present and absent.</title>
        <authorList>
            <person name="Zajc J."/>
            <person name="Liu Y."/>
            <person name="Dai W."/>
            <person name="Yang Z."/>
            <person name="Hu J."/>
            <person name="Gostincar C."/>
            <person name="Gunde-Cimerman N."/>
        </authorList>
    </citation>
    <scope>NUCLEOTIDE SEQUENCE [LARGE SCALE GENOMIC DNA]</scope>
    <source>
        <strain evidence="2">EXF-994 / CBS 113033</strain>
    </source>
</reference>
<dbReference type="GO" id="GO:0005743">
    <property type="term" value="C:mitochondrial inner membrane"/>
    <property type="evidence" value="ECO:0007669"/>
    <property type="project" value="TreeGrafter"/>
</dbReference>
<name>R9ADV2_WALI9</name>